<evidence type="ECO:0000313" key="6">
    <source>
        <dbReference type="Proteomes" id="UP000838686"/>
    </source>
</evidence>
<sequence length="282" mass="30912">MWFLTAVLSAVLFGVSGFLMKVSQMQRGSLYHLLFGLFASGAVLFFIHGVLKGAAVNWWEWRLWLGGLVVGVGAAWGNLLFMKVLEYGPASLSSPLVNMNIVFVVLLSMFIYRETLGSMEIVGIVLLLIAVVLISVRKEPLTIKEKKWFILIFLAIVLFTFRNGGLKVTEAANLNNTAVLFIAYLLSSIWFLGCSFAPSASLSKEARVGLRWGLLCGFFSYGGLQLYAIALEMGKASIAAPIFATNSLVIAVGSVLIFKERLKPLQMIALIFLFAGLITIKL</sequence>
<feature type="transmembrane region" description="Helical" evidence="3">
    <location>
        <begin position="63"/>
        <end position="81"/>
    </location>
</feature>
<gene>
    <name evidence="5" type="primary">arnE_2</name>
    <name evidence="5" type="ORF">PAECIP111893_02600</name>
</gene>
<comment type="similarity">
    <text evidence="2">Belongs to the EamA transporter family.</text>
</comment>
<accession>A0ABN8GE77</accession>
<dbReference type="Proteomes" id="UP000838686">
    <property type="component" value="Unassembled WGS sequence"/>
</dbReference>
<keyword evidence="3" id="KW-0812">Transmembrane</keyword>
<dbReference type="RefSeq" id="WP_236342914.1">
    <property type="nucleotide sequence ID" value="NZ_CAKMMF010000013.1"/>
</dbReference>
<name>A0ABN8GE77_9BACL</name>
<keyword evidence="6" id="KW-1185">Reference proteome</keyword>
<proteinExistence type="inferred from homology"/>
<feature type="domain" description="EamA" evidence="4">
    <location>
        <begin position="2"/>
        <end position="135"/>
    </location>
</feature>
<dbReference type="Pfam" id="PF00892">
    <property type="entry name" value="EamA"/>
    <property type="match status" value="2"/>
</dbReference>
<feature type="transmembrane region" description="Helical" evidence="3">
    <location>
        <begin position="236"/>
        <end position="258"/>
    </location>
</feature>
<evidence type="ECO:0000256" key="2">
    <source>
        <dbReference type="ARBA" id="ARBA00007362"/>
    </source>
</evidence>
<feature type="transmembrane region" description="Helical" evidence="3">
    <location>
        <begin position="209"/>
        <end position="230"/>
    </location>
</feature>
<feature type="transmembrane region" description="Helical" evidence="3">
    <location>
        <begin position="148"/>
        <end position="166"/>
    </location>
</feature>
<feature type="transmembrane region" description="Helical" evidence="3">
    <location>
        <begin position="265"/>
        <end position="280"/>
    </location>
</feature>
<keyword evidence="3" id="KW-1133">Transmembrane helix</keyword>
<protein>
    <submittedName>
        <fullName evidence="5">4-amino-4-deoxy-L-arabinose-phosphoundecaprenol flippase subunit ArnE</fullName>
    </submittedName>
</protein>
<evidence type="ECO:0000256" key="3">
    <source>
        <dbReference type="SAM" id="Phobius"/>
    </source>
</evidence>
<organism evidence="5 6">
    <name type="scientific">Paenibacillus plantiphilus</name>
    <dbReference type="NCBI Taxonomy" id="2905650"/>
    <lineage>
        <taxon>Bacteria</taxon>
        <taxon>Bacillati</taxon>
        <taxon>Bacillota</taxon>
        <taxon>Bacilli</taxon>
        <taxon>Bacillales</taxon>
        <taxon>Paenibacillaceae</taxon>
        <taxon>Paenibacillus</taxon>
    </lineage>
</organism>
<dbReference type="PANTHER" id="PTHR22911:SF137">
    <property type="entry name" value="SOLUTE CARRIER FAMILY 35 MEMBER G2-RELATED"/>
    <property type="match status" value="1"/>
</dbReference>
<feature type="transmembrane region" description="Helical" evidence="3">
    <location>
        <begin position="93"/>
        <end position="112"/>
    </location>
</feature>
<comment type="caution">
    <text evidence="5">The sequence shown here is derived from an EMBL/GenBank/DDBJ whole genome shotgun (WGS) entry which is preliminary data.</text>
</comment>
<dbReference type="SUPFAM" id="SSF103481">
    <property type="entry name" value="Multidrug resistance efflux transporter EmrE"/>
    <property type="match status" value="2"/>
</dbReference>
<dbReference type="PANTHER" id="PTHR22911">
    <property type="entry name" value="ACYL-MALONYL CONDENSING ENZYME-RELATED"/>
    <property type="match status" value="1"/>
</dbReference>
<dbReference type="Gene3D" id="1.10.3730.20">
    <property type="match status" value="2"/>
</dbReference>
<dbReference type="EMBL" id="CAKMMF010000013">
    <property type="protein sequence ID" value="CAH1206745.1"/>
    <property type="molecule type" value="Genomic_DNA"/>
</dbReference>
<reference evidence="5" key="1">
    <citation type="submission" date="2022-01" db="EMBL/GenBank/DDBJ databases">
        <authorList>
            <person name="Criscuolo A."/>
        </authorList>
    </citation>
    <scope>NUCLEOTIDE SEQUENCE</scope>
    <source>
        <strain evidence="5">CIP111893</strain>
    </source>
</reference>
<dbReference type="InterPro" id="IPR037185">
    <property type="entry name" value="EmrE-like"/>
</dbReference>
<feature type="transmembrane region" description="Helical" evidence="3">
    <location>
        <begin position="118"/>
        <end position="136"/>
    </location>
</feature>
<evidence type="ECO:0000313" key="5">
    <source>
        <dbReference type="EMBL" id="CAH1206745.1"/>
    </source>
</evidence>
<feature type="transmembrane region" description="Helical" evidence="3">
    <location>
        <begin position="178"/>
        <end position="197"/>
    </location>
</feature>
<comment type="subcellular location">
    <subcellularLocation>
        <location evidence="1">Endomembrane system</location>
        <topology evidence="1">Multi-pass membrane protein</topology>
    </subcellularLocation>
</comment>
<evidence type="ECO:0000259" key="4">
    <source>
        <dbReference type="Pfam" id="PF00892"/>
    </source>
</evidence>
<feature type="transmembrane region" description="Helical" evidence="3">
    <location>
        <begin position="6"/>
        <end position="23"/>
    </location>
</feature>
<keyword evidence="3" id="KW-0472">Membrane</keyword>
<feature type="transmembrane region" description="Helical" evidence="3">
    <location>
        <begin position="30"/>
        <end position="51"/>
    </location>
</feature>
<evidence type="ECO:0000256" key="1">
    <source>
        <dbReference type="ARBA" id="ARBA00004127"/>
    </source>
</evidence>
<feature type="domain" description="EamA" evidence="4">
    <location>
        <begin position="147"/>
        <end position="280"/>
    </location>
</feature>
<dbReference type="InterPro" id="IPR000620">
    <property type="entry name" value="EamA_dom"/>
</dbReference>